<sequence>MKTVVLASQKGGAGKTTLAAHLAVAIEQAGDGPAVLIDTDPQGSLSAWWNSRAAETPTLAPSTIAELPTRLKALDAAGFAYAVIDTPPAITDSIRAVLATADLVLIPARPSPHDLRAVGSTVDLAHDAARPFVFAVTQAKANAKLTTQAVAALSQHGAVAGSIVHDRVDYASSMIDGRTVIETDPKGRSAAEMGELWAFVKARMHASTKSRKR</sequence>
<dbReference type="EMBL" id="QYBC01000047">
    <property type="protein sequence ID" value="RYB01341.1"/>
    <property type="molecule type" value="Genomic_DNA"/>
</dbReference>
<reference evidence="2 3" key="2">
    <citation type="submission" date="2019-02" db="EMBL/GenBank/DDBJ databases">
        <title>'Lichenibacterium ramalinii' gen. nov. sp. nov., 'Lichenibacterium minor' gen. nov. sp. nov.</title>
        <authorList>
            <person name="Pankratov T."/>
        </authorList>
    </citation>
    <scope>NUCLEOTIDE SEQUENCE [LARGE SCALE GENOMIC DNA]</scope>
    <source>
        <strain evidence="2 3">RmlP001</strain>
    </source>
</reference>
<dbReference type="CDD" id="cd02042">
    <property type="entry name" value="ParAB_family"/>
    <property type="match status" value="1"/>
</dbReference>
<feature type="domain" description="CobQ/CobB/MinD/ParA nucleotide binding" evidence="1">
    <location>
        <begin position="4"/>
        <end position="179"/>
    </location>
</feature>
<dbReference type="OrthoDB" id="9804460at2"/>
<gene>
    <name evidence="2" type="ORF">D3272_26670</name>
</gene>
<dbReference type="InterPro" id="IPR050678">
    <property type="entry name" value="DNA_Partitioning_ATPase"/>
</dbReference>
<dbReference type="AlphaFoldDB" id="A0A4Q2R612"/>
<dbReference type="PANTHER" id="PTHR13696:SF96">
    <property type="entry name" value="COBQ_COBB_MIND_PARA NUCLEOTIDE BINDING DOMAIN-CONTAINING PROTEIN"/>
    <property type="match status" value="1"/>
</dbReference>
<proteinExistence type="predicted"/>
<name>A0A4Q2R612_9HYPH</name>
<evidence type="ECO:0000259" key="1">
    <source>
        <dbReference type="Pfam" id="PF01656"/>
    </source>
</evidence>
<dbReference type="Gene3D" id="3.40.50.300">
    <property type="entry name" value="P-loop containing nucleotide triphosphate hydrolases"/>
    <property type="match status" value="1"/>
</dbReference>
<accession>A0A4Q2R612</accession>
<dbReference type="PIRSF" id="PIRSF009320">
    <property type="entry name" value="Nuc_binding_HP_1000"/>
    <property type="match status" value="1"/>
</dbReference>
<dbReference type="SUPFAM" id="SSF52540">
    <property type="entry name" value="P-loop containing nucleoside triphosphate hydrolases"/>
    <property type="match status" value="1"/>
</dbReference>
<dbReference type="InterPro" id="IPR002586">
    <property type="entry name" value="CobQ/CobB/MinD/ParA_Nub-bd_dom"/>
</dbReference>
<dbReference type="Pfam" id="PF01656">
    <property type="entry name" value="CbiA"/>
    <property type="match status" value="1"/>
</dbReference>
<dbReference type="PANTHER" id="PTHR13696">
    <property type="entry name" value="P-LOOP CONTAINING NUCLEOSIDE TRIPHOSPHATE HYDROLASE"/>
    <property type="match status" value="1"/>
</dbReference>
<evidence type="ECO:0000313" key="3">
    <source>
        <dbReference type="Proteomes" id="UP000289411"/>
    </source>
</evidence>
<evidence type="ECO:0000313" key="2">
    <source>
        <dbReference type="EMBL" id="RYB01341.1"/>
    </source>
</evidence>
<dbReference type="Proteomes" id="UP000289411">
    <property type="component" value="Unassembled WGS sequence"/>
</dbReference>
<dbReference type="RefSeq" id="WP_129222284.1">
    <property type="nucleotide sequence ID" value="NZ_QYBC01000047.1"/>
</dbReference>
<protein>
    <submittedName>
        <fullName evidence="2">ParA family protein</fullName>
    </submittedName>
</protein>
<comment type="caution">
    <text evidence="2">The sequence shown here is derived from an EMBL/GenBank/DDBJ whole genome shotgun (WGS) entry which is preliminary data.</text>
</comment>
<dbReference type="InterPro" id="IPR027417">
    <property type="entry name" value="P-loop_NTPase"/>
</dbReference>
<keyword evidence="3" id="KW-1185">Reference proteome</keyword>
<organism evidence="2 3">
    <name type="scientific">Lichenibacterium ramalinae</name>
    <dbReference type="NCBI Taxonomy" id="2316527"/>
    <lineage>
        <taxon>Bacteria</taxon>
        <taxon>Pseudomonadati</taxon>
        <taxon>Pseudomonadota</taxon>
        <taxon>Alphaproteobacteria</taxon>
        <taxon>Hyphomicrobiales</taxon>
        <taxon>Lichenihabitantaceae</taxon>
        <taxon>Lichenibacterium</taxon>
    </lineage>
</organism>
<reference evidence="2 3" key="1">
    <citation type="submission" date="2018-09" db="EMBL/GenBank/DDBJ databases">
        <authorList>
            <person name="Grouzdev D.S."/>
            <person name="Krutkina M.S."/>
        </authorList>
    </citation>
    <scope>NUCLEOTIDE SEQUENCE [LARGE SCALE GENOMIC DNA]</scope>
    <source>
        <strain evidence="2 3">RmlP001</strain>
    </source>
</reference>